<reference evidence="1 2" key="1">
    <citation type="submission" date="2015-07" db="EMBL/GenBank/DDBJ databases">
        <title>Genome analysis of myxobacterium Chondromyces crocatus Cm c5 reveals a high potential for natural compound synthesis and the genetic basis for the loss of fruiting body formation.</title>
        <authorList>
            <person name="Zaburannyi N."/>
            <person name="Bunk B."/>
            <person name="Maier J."/>
            <person name="Overmann J."/>
            <person name="Mueller R."/>
        </authorList>
    </citation>
    <scope>NUCLEOTIDE SEQUENCE [LARGE SCALE GENOMIC DNA]</scope>
    <source>
        <strain evidence="1 2">Cm c5</strain>
    </source>
</reference>
<dbReference type="Proteomes" id="UP000067626">
    <property type="component" value="Chromosome"/>
</dbReference>
<accession>A0A0K1ECH5</accession>
<keyword evidence="2" id="KW-1185">Reference proteome</keyword>
<proteinExistence type="predicted"/>
<protein>
    <submittedName>
        <fullName evidence="1">Uncharacterized protein</fullName>
    </submittedName>
</protein>
<dbReference type="STRING" id="52.CMC5_027070"/>
<evidence type="ECO:0000313" key="2">
    <source>
        <dbReference type="Proteomes" id="UP000067626"/>
    </source>
</evidence>
<dbReference type="AlphaFoldDB" id="A0A0K1ECH5"/>
<evidence type="ECO:0000313" key="1">
    <source>
        <dbReference type="EMBL" id="AKT38560.1"/>
    </source>
</evidence>
<dbReference type="KEGG" id="ccro:CMC5_027070"/>
<name>A0A0K1ECH5_CHOCO</name>
<gene>
    <name evidence="1" type="ORF">CMC5_027070</name>
</gene>
<organism evidence="1 2">
    <name type="scientific">Chondromyces crocatus</name>
    <dbReference type="NCBI Taxonomy" id="52"/>
    <lineage>
        <taxon>Bacteria</taxon>
        <taxon>Pseudomonadati</taxon>
        <taxon>Myxococcota</taxon>
        <taxon>Polyangia</taxon>
        <taxon>Polyangiales</taxon>
        <taxon>Polyangiaceae</taxon>
        <taxon>Chondromyces</taxon>
    </lineage>
</organism>
<dbReference type="EMBL" id="CP012159">
    <property type="protein sequence ID" value="AKT38560.1"/>
    <property type="molecule type" value="Genomic_DNA"/>
</dbReference>
<sequence length="53" mass="6261">MPDGTLTSSRFFRFGWHGDTMIQEVMTPAVMRIERCYHFDCADEPGAHREIQW</sequence>